<dbReference type="InterPro" id="IPR044814">
    <property type="entry name" value="Terpene_cyclase_plant_C1"/>
</dbReference>
<dbReference type="InterPro" id="IPR034741">
    <property type="entry name" value="Terpene_cyclase-like_1_C"/>
</dbReference>
<evidence type="ECO:0000259" key="6">
    <source>
        <dbReference type="Pfam" id="PF03936"/>
    </source>
</evidence>
<feature type="domain" description="Terpene synthase N-terminal" evidence="5">
    <location>
        <begin position="27"/>
        <end position="206"/>
    </location>
</feature>
<dbReference type="Pfam" id="PF03936">
    <property type="entry name" value="Terpene_synth_C"/>
    <property type="match status" value="1"/>
</dbReference>
<dbReference type="InterPro" id="IPR001906">
    <property type="entry name" value="Terpene_synth_N"/>
</dbReference>
<evidence type="ECO:0000256" key="3">
    <source>
        <dbReference type="ARBA" id="ARBA00022842"/>
    </source>
</evidence>
<evidence type="ECO:0000259" key="5">
    <source>
        <dbReference type="Pfam" id="PF01397"/>
    </source>
</evidence>
<dbReference type="Gene3D" id="1.50.10.130">
    <property type="entry name" value="Terpene synthase, N-terminal domain"/>
    <property type="match status" value="1"/>
</dbReference>
<dbReference type="SFLD" id="SFLDG01019">
    <property type="entry name" value="Terpene_Cyclase_Like_1_C_Termi"/>
    <property type="match status" value="1"/>
</dbReference>
<feature type="domain" description="Terpene synthase metal-binding" evidence="6">
    <location>
        <begin position="264"/>
        <end position="502"/>
    </location>
</feature>
<reference evidence="7 8" key="1">
    <citation type="submission" date="2024-01" db="EMBL/GenBank/DDBJ databases">
        <title>The genomes of 5 underutilized Papilionoideae crops provide insights into root nodulation and disease resistanc.</title>
        <authorList>
            <person name="Yuan L."/>
        </authorList>
    </citation>
    <scope>NUCLEOTIDE SEQUENCE [LARGE SCALE GENOMIC DNA]</scope>
    <source>
        <strain evidence="7">ZHUSHIDOU_FW_LH</strain>
        <tissue evidence="7">Leaf</tissue>
    </source>
</reference>
<dbReference type="SFLD" id="SFLDS00005">
    <property type="entry name" value="Isoprenoid_Synthase_Type_I"/>
    <property type="match status" value="1"/>
</dbReference>
<accession>A0AAN9J355</accession>
<dbReference type="Pfam" id="PF01397">
    <property type="entry name" value="Terpene_synth"/>
    <property type="match status" value="1"/>
</dbReference>
<proteinExistence type="predicted"/>
<evidence type="ECO:0000256" key="2">
    <source>
        <dbReference type="ARBA" id="ARBA00022723"/>
    </source>
</evidence>
<comment type="caution">
    <text evidence="7">The sequence shown here is derived from an EMBL/GenBank/DDBJ whole genome shotgun (WGS) entry which is preliminary data.</text>
</comment>
<gene>
    <name evidence="7" type="ORF">RIF29_05508</name>
</gene>
<dbReference type="InterPro" id="IPR008930">
    <property type="entry name" value="Terpenoid_cyclase/PrenylTrfase"/>
</dbReference>
<dbReference type="FunFam" id="1.10.600.10:FF:000007">
    <property type="entry name" value="Isoprene synthase, chloroplastic"/>
    <property type="match status" value="1"/>
</dbReference>
<evidence type="ECO:0008006" key="9">
    <source>
        <dbReference type="Google" id="ProtNLM"/>
    </source>
</evidence>
<dbReference type="Gene3D" id="1.10.600.10">
    <property type="entry name" value="Farnesyl Diphosphate Synthase"/>
    <property type="match status" value="1"/>
</dbReference>
<sequence length="572" mass="65876">MSLVASTNNGDAVSPIKRPHAIFPPDIWGDFFLRYTSEPTEADDNMKQQVGILKEEVKKLFLTSIDQSILQKLKLIDSVQRLGVSYHFEHEIDEALEQIHYSVGSGEFNEGDLHIVALVFRLLRQKGYEISSDVFKKFKNEEGKFDETLTKDVEGLWSLYEASQLRTHADDILDEACDFTYTRLKSLLLANQLSSHSLAAQINRSLNIPIHKRLPRSEAARYYMNAYEDNPSHNEILLTFAKLDFNSLQKMHQKEVGSITKWLKKSNFGTRVPYARERFVEPYLWPLAMSHEPENSTARRCTGKLIACLSLVDDAYDAYGTVEELELFTEAIQRWDISIIEPLPQGMKAVFETVVEICDEIELLTGDSGKSSFVMPRVKQAIYELFQAYLIEAKWCHEGHIPTYDEYRVNGILTSTFPLQLASFIGLGPYATKEVFDWMSSDPDIIQAISVICRFVDDTASHKFEHQRVHVATAVECCIKQYDLSLEEAYELIFKDVEDCWKVLNEEYLKLIKDIPKHVLDYIVNLARITELVYGNFEDKYTNGKLLKNYVRSLLVDPMCIEKHKQEKKLLE</sequence>
<evidence type="ECO:0000256" key="4">
    <source>
        <dbReference type="ARBA" id="ARBA00023239"/>
    </source>
</evidence>
<keyword evidence="3" id="KW-0460">Magnesium</keyword>
<dbReference type="SUPFAM" id="SSF48239">
    <property type="entry name" value="Terpenoid cyclases/Protein prenyltransferases"/>
    <property type="match status" value="1"/>
</dbReference>
<dbReference type="InterPro" id="IPR005630">
    <property type="entry name" value="Terpene_synthase_metal-bd"/>
</dbReference>
<dbReference type="GO" id="GO:0009611">
    <property type="term" value="P:response to wounding"/>
    <property type="evidence" value="ECO:0007669"/>
    <property type="project" value="UniProtKB-ARBA"/>
</dbReference>
<dbReference type="AlphaFoldDB" id="A0AAN9J355"/>
<organism evidence="7 8">
    <name type="scientific">Crotalaria pallida</name>
    <name type="common">Smooth rattlebox</name>
    <name type="synonym">Crotalaria striata</name>
    <dbReference type="NCBI Taxonomy" id="3830"/>
    <lineage>
        <taxon>Eukaryota</taxon>
        <taxon>Viridiplantae</taxon>
        <taxon>Streptophyta</taxon>
        <taxon>Embryophyta</taxon>
        <taxon>Tracheophyta</taxon>
        <taxon>Spermatophyta</taxon>
        <taxon>Magnoliopsida</taxon>
        <taxon>eudicotyledons</taxon>
        <taxon>Gunneridae</taxon>
        <taxon>Pentapetalae</taxon>
        <taxon>rosids</taxon>
        <taxon>fabids</taxon>
        <taxon>Fabales</taxon>
        <taxon>Fabaceae</taxon>
        <taxon>Papilionoideae</taxon>
        <taxon>50 kb inversion clade</taxon>
        <taxon>genistoids sensu lato</taxon>
        <taxon>core genistoids</taxon>
        <taxon>Crotalarieae</taxon>
        <taxon>Crotalaria</taxon>
    </lineage>
</organism>
<dbReference type="Proteomes" id="UP001372338">
    <property type="component" value="Unassembled WGS sequence"/>
</dbReference>
<evidence type="ECO:0000256" key="1">
    <source>
        <dbReference type="ARBA" id="ARBA00001946"/>
    </source>
</evidence>
<dbReference type="GO" id="GO:0080027">
    <property type="term" value="P:response to herbivore"/>
    <property type="evidence" value="ECO:0007669"/>
    <property type="project" value="UniProtKB-ARBA"/>
</dbReference>
<name>A0AAN9J355_CROPI</name>
<dbReference type="PANTHER" id="PTHR31225:SF241">
    <property type="entry name" value="TERPENE SYNTHASE FAMILY, METAL-BINDING DOMAIN PROTEIN"/>
    <property type="match status" value="1"/>
</dbReference>
<dbReference type="InterPro" id="IPR050148">
    <property type="entry name" value="Terpene_synthase-like"/>
</dbReference>
<keyword evidence="8" id="KW-1185">Reference proteome</keyword>
<evidence type="ECO:0000313" key="7">
    <source>
        <dbReference type="EMBL" id="KAK7290801.1"/>
    </source>
</evidence>
<dbReference type="SUPFAM" id="SSF48576">
    <property type="entry name" value="Terpenoid synthases"/>
    <property type="match status" value="1"/>
</dbReference>
<dbReference type="PANTHER" id="PTHR31225">
    <property type="entry name" value="OS04G0344100 PROTEIN-RELATED"/>
    <property type="match status" value="1"/>
</dbReference>
<evidence type="ECO:0000313" key="8">
    <source>
        <dbReference type="Proteomes" id="UP001372338"/>
    </source>
</evidence>
<comment type="cofactor">
    <cofactor evidence="1">
        <name>Mg(2+)</name>
        <dbReference type="ChEBI" id="CHEBI:18420"/>
    </cofactor>
</comment>
<dbReference type="FunFam" id="1.50.10.130:FF:000001">
    <property type="entry name" value="Isoprene synthase, chloroplastic"/>
    <property type="match status" value="1"/>
</dbReference>
<dbReference type="InterPro" id="IPR008949">
    <property type="entry name" value="Isoprenoid_synthase_dom_sf"/>
</dbReference>
<dbReference type="GO" id="GO:0010333">
    <property type="term" value="F:terpene synthase activity"/>
    <property type="evidence" value="ECO:0007669"/>
    <property type="project" value="InterPro"/>
</dbReference>
<keyword evidence="4" id="KW-0456">Lyase</keyword>
<keyword evidence="2" id="KW-0479">Metal-binding</keyword>
<dbReference type="EMBL" id="JAYWIO010000001">
    <property type="protein sequence ID" value="KAK7290801.1"/>
    <property type="molecule type" value="Genomic_DNA"/>
</dbReference>
<dbReference type="GO" id="GO:0000287">
    <property type="term" value="F:magnesium ion binding"/>
    <property type="evidence" value="ECO:0007669"/>
    <property type="project" value="InterPro"/>
</dbReference>
<dbReference type="CDD" id="cd00684">
    <property type="entry name" value="Terpene_cyclase_plant_C1"/>
    <property type="match status" value="1"/>
</dbReference>
<dbReference type="InterPro" id="IPR036965">
    <property type="entry name" value="Terpene_synth_N_sf"/>
</dbReference>
<protein>
    <recommendedName>
        <fullName evidence="9">Terpene synthase 2</fullName>
    </recommendedName>
</protein>
<dbReference type="GO" id="GO:0016102">
    <property type="term" value="P:diterpenoid biosynthetic process"/>
    <property type="evidence" value="ECO:0007669"/>
    <property type="project" value="InterPro"/>
</dbReference>